<protein>
    <submittedName>
        <fullName evidence="2">Uncharacterized protein</fullName>
    </submittedName>
</protein>
<feature type="region of interest" description="Disordered" evidence="1">
    <location>
        <begin position="35"/>
        <end position="64"/>
    </location>
</feature>
<feature type="compositionally biased region" description="Pro residues" evidence="1">
    <location>
        <begin position="1"/>
        <end position="11"/>
    </location>
</feature>
<sequence length="64" mass="6933">MDSPTPPPVPLTHPLTHPCRTCPPPSHLSVLLSASQRSRDVRDLSMRMKGPQVSSSLSGSEKLM</sequence>
<evidence type="ECO:0000313" key="2">
    <source>
        <dbReference type="EMBL" id="MPC23908.1"/>
    </source>
</evidence>
<comment type="caution">
    <text evidence="2">The sequence shown here is derived from an EMBL/GenBank/DDBJ whole genome shotgun (WGS) entry which is preliminary data.</text>
</comment>
<feature type="compositionally biased region" description="Polar residues" evidence="1">
    <location>
        <begin position="52"/>
        <end position="64"/>
    </location>
</feature>
<feature type="region of interest" description="Disordered" evidence="1">
    <location>
        <begin position="1"/>
        <end position="20"/>
    </location>
</feature>
<name>A0A5B7DR67_PORTR</name>
<dbReference type="AlphaFoldDB" id="A0A5B7DR67"/>
<reference evidence="2 3" key="1">
    <citation type="submission" date="2019-05" db="EMBL/GenBank/DDBJ databases">
        <title>Another draft genome of Portunus trituberculatus and its Hox gene families provides insights of decapod evolution.</title>
        <authorList>
            <person name="Jeong J.-H."/>
            <person name="Song I."/>
            <person name="Kim S."/>
            <person name="Choi T."/>
            <person name="Kim D."/>
            <person name="Ryu S."/>
            <person name="Kim W."/>
        </authorList>
    </citation>
    <scope>NUCLEOTIDE SEQUENCE [LARGE SCALE GENOMIC DNA]</scope>
    <source>
        <tissue evidence="2">Muscle</tissue>
    </source>
</reference>
<dbReference type="Proteomes" id="UP000324222">
    <property type="component" value="Unassembled WGS sequence"/>
</dbReference>
<proteinExistence type="predicted"/>
<organism evidence="2 3">
    <name type="scientific">Portunus trituberculatus</name>
    <name type="common">Swimming crab</name>
    <name type="synonym">Neptunus trituberculatus</name>
    <dbReference type="NCBI Taxonomy" id="210409"/>
    <lineage>
        <taxon>Eukaryota</taxon>
        <taxon>Metazoa</taxon>
        <taxon>Ecdysozoa</taxon>
        <taxon>Arthropoda</taxon>
        <taxon>Crustacea</taxon>
        <taxon>Multicrustacea</taxon>
        <taxon>Malacostraca</taxon>
        <taxon>Eumalacostraca</taxon>
        <taxon>Eucarida</taxon>
        <taxon>Decapoda</taxon>
        <taxon>Pleocyemata</taxon>
        <taxon>Brachyura</taxon>
        <taxon>Eubrachyura</taxon>
        <taxon>Portunoidea</taxon>
        <taxon>Portunidae</taxon>
        <taxon>Portuninae</taxon>
        <taxon>Portunus</taxon>
    </lineage>
</organism>
<accession>A0A5B7DR67</accession>
<evidence type="ECO:0000256" key="1">
    <source>
        <dbReference type="SAM" id="MobiDB-lite"/>
    </source>
</evidence>
<evidence type="ECO:0000313" key="3">
    <source>
        <dbReference type="Proteomes" id="UP000324222"/>
    </source>
</evidence>
<dbReference type="EMBL" id="VSRR010001266">
    <property type="protein sequence ID" value="MPC23908.1"/>
    <property type="molecule type" value="Genomic_DNA"/>
</dbReference>
<gene>
    <name evidence="2" type="ORF">E2C01_016974</name>
</gene>
<feature type="compositionally biased region" description="Basic and acidic residues" evidence="1">
    <location>
        <begin position="37"/>
        <end position="46"/>
    </location>
</feature>
<keyword evidence="3" id="KW-1185">Reference proteome</keyword>